<feature type="transmembrane region" description="Helical" evidence="1">
    <location>
        <begin position="65"/>
        <end position="83"/>
    </location>
</feature>
<accession>B8CSL0</accession>
<feature type="transmembrane region" description="Helical" evidence="1">
    <location>
        <begin position="39"/>
        <end position="58"/>
    </location>
</feature>
<feature type="transmembrane region" description="Helical" evidence="1">
    <location>
        <begin position="12"/>
        <end position="33"/>
    </location>
</feature>
<evidence type="ECO:0000256" key="1">
    <source>
        <dbReference type="SAM" id="Phobius"/>
    </source>
</evidence>
<dbReference type="HOGENOM" id="CLU_1894767_0_0_6"/>
<evidence type="ECO:0000313" key="3">
    <source>
        <dbReference type="Proteomes" id="UP000000753"/>
    </source>
</evidence>
<dbReference type="AlphaFoldDB" id="B8CSL0"/>
<organism evidence="2 3">
    <name type="scientific">Shewanella piezotolerans (strain WP3 / JCM 13877)</name>
    <dbReference type="NCBI Taxonomy" id="225849"/>
    <lineage>
        <taxon>Bacteria</taxon>
        <taxon>Pseudomonadati</taxon>
        <taxon>Pseudomonadota</taxon>
        <taxon>Gammaproteobacteria</taxon>
        <taxon>Alteromonadales</taxon>
        <taxon>Shewanellaceae</taxon>
        <taxon>Shewanella</taxon>
    </lineage>
</organism>
<keyword evidence="3" id="KW-1185">Reference proteome</keyword>
<evidence type="ECO:0000313" key="2">
    <source>
        <dbReference type="EMBL" id="ACJ30636.1"/>
    </source>
</evidence>
<keyword evidence="1" id="KW-1133">Transmembrane helix</keyword>
<sequence length="134" mass="15164">MHTKVKRRLGLIVILLGIYFCWLTFELAGWSVIVTLKAISVVSFVFALLICVCLQKLFLHFKCHAEFLFIILALISALALGVSDSDFILPFNVDVNRWLQSAKVEVFGWFMSSVVILAFMFSINRLASISSRES</sequence>
<reference evidence="2 3" key="1">
    <citation type="journal article" date="2008" name="PLoS ONE">
        <title>Environmental adaptation: genomic analysis of the piezotolerant and psychrotolerant deep-sea iron reducing bacterium Shewanella piezotolerans WP3.</title>
        <authorList>
            <person name="Wang F."/>
            <person name="Wang J."/>
            <person name="Jian H."/>
            <person name="Zhang B."/>
            <person name="Li S."/>
            <person name="Wang F."/>
            <person name="Zeng X."/>
            <person name="Gao L."/>
            <person name="Bartlett D.H."/>
            <person name="Yu J."/>
            <person name="Hu S."/>
            <person name="Xiao X."/>
        </authorList>
    </citation>
    <scope>NUCLEOTIDE SEQUENCE [LARGE SCALE GENOMIC DNA]</scope>
    <source>
        <strain evidence="3">WP3 / JCM 13877</strain>
    </source>
</reference>
<proteinExistence type="predicted"/>
<dbReference type="Proteomes" id="UP000000753">
    <property type="component" value="Chromosome"/>
</dbReference>
<keyword evidence="1" id="KW-0812">Transmembrane</keyword>
<keyword evidence="1" id="KW-0472">Membrane</keyword>
<name>B8CSL0_SHEPW</name>
<protein>
    <submittedName>
        <fullName evidence="2">Uncharacterized protein</fullName>
    </submittedName>
</protein>
<dbReference type="EMBL" id="CP000472">
    <property type="protein sequence ID" value="ACJ30636.1"/>
    <property type="molecule type" value="Genomic_DNA"/>
</dbReference>
<dbReference type="KEGG" id="swp:swp_3966"/>
<gene>
    <name evidence="2" type="ordered locus">swp_3966</name>
</gene>
<feature type="transmembrane region" description="Helical" evidence="1">
    <location>
        <begin position="106"/>
        <end position="127"/>
    </location>
</feature>
<dbReference type="RefSeq" id="WP_020913977.1">
    <property type="nucleotide sequence ID" value="NC_011566.1"/>
</dbReference>